<dbReference type="Proteomes" id="UP000719766">
    <property type="component" value="Unassembled WGS sequence"/>
</dbReference>
<sequence>MFRFEAARRVFALLSGSTCSGYIDSVPPRVNARSSPTYLMLSSCATQSNNALSGTPVKKSLKAQTDSRLMYLRGKTLSPATRRGNRNVP</sequence>
<protein>
    <submittedName>
        <fullName evidence="1">Uncharacterized protein</fullName>
    </submittedName>
</protein>
<dbReference type="AlphaFoldDB" id="A0A9P7AQJ4"/>
<keyword evidence="2" id="KW-1185">Reference proteome</keyword>
<accession>A0A9P7AQJ4</accession>
<feature type="non-terminal residue" evidence="1">
    <location>
        <position position="1"/>
    </location>
</feature>
<comment type="caution">
    <text evidence="1">The sequence shown here is derived from an EMBL/GenBank/DDBJ whole genome shotgun (WGS) entry which is preliminary data.</text>
</comment>
<name>A0A9P7AQJ4_9AGAM</name>
<dbReference type="EMBL" id="JABBWE010000026">
    <property type="protein sequence ID" value="KAG1794409.1"/>
    <property type="molecule type" value="Genomic_DNA"/>
</dbReference>
<evidence type="ECO:0000313" key="1">
    <source>
        <dbReference type="EMBL" id="KAG1794409.1"/>
    </source>
</evidence>
<organism evidence="1 2">
    <name type="scientific">Suillus plorans</name>
    <dbReference type="NCBI Taxonomy" id="116603"/>
    <lineage>
        <taxon>Eukaryota</taxon>
        <taxon>Fungi</taxon>
        <taxon>Dikarya</taxon>
        <taxon>Basidiomycota</taxon>
        <taxon>Agaricomycotina</taxon>
        <taxon>Agaricomycetes</taxon>
        <taxon>Agaricomycetidae</taxon>
        <taxon>Boletales</taxon>
        <taxon>Suillineae</taxon>
        <taxon>Suillaceae</taxon>
        <taxon>Suillus</taxon>
    </lineage>
</organism>
<dbReference type="GeneID" id="64596678"/>
<evidence type="ECO:0000313" key="2">
    <source>
        <dbReference type="Proteomes" id="UP000719766"/>
    </source>
</evidence>
<reference evidence="1" key="1">
    <citation type="journal article" date="2020" name="New Phytol.">
        <title>Comparative genomics reveals dynamic genome evolution in host specialist ectomycorrhizal fungi.</title>
        <authorList>
            <person name="Lofgren L.A."/>
            <person name="Nguyen N.H."/>
            <person name="Vilgalys R."/>
            <person name="Ruytinx J."/>
            <person name="Liao H.L."/>
            <person name="Branco S."/>
            <person name="Kuo A."/>
            <person name="LaButti K."/>
            <person name="Lipzen A."/>
            <person name="Andreopoulos W."/>
            <person name="Pangilinan J."/>
            <person name="Riley R."/>
            <person name="Hundley H."/>
            <person name="Na H."/>
            <person name="Barry K."/>
            <person name="Grigoriev I.V."/>
            <person name="Stajich J.E."/>
            <person name="Kennedy P.G."/>
        </authorList>
    </citation>
    <scope>NUCLEOTIDE SEQUENCE</scope>
    <source>
        <strain evidence="1">S12</strain>
    </source>
</reference>
<proteinExistence type="predicted"/>
<dbReference type="RefSeq" id="XP_041160576.1">
    <property type="nucleotide sequence ID" value="XM_041302914.1"/>
</dbReference>
<gene>
    <name evidence="1" type="ORF">HD556DRAFT_1370165</name>
</gene>